<evidence type="ECO:0000313" key="1">
    <source>
        <dbReference type="EMBL" id="MCC2255395.1"/>
    </source>
</evidence>
<evidence type="ECO:0000313" key="2">
    <source>
        <dbReference type="Proteomes" id="UP001198151"/>
    </source>
</evidence>
<comment type="caution">
    <text evidence="1">The sequence shown here is derived from an EMBL/GenBank/DDBJ whole genome shotgun (WGS) entry which is preliminary data.</text>
</comment>
<reference evidence="1 2" key="1">
    <citation type="submission" date="2021-10" db="EMBL/GenBank/DDBJ databases">
        <title>Anaerobic single-cell dispensing facilitates the cultivation of human gut bacteria.</title>
        <authorList>
            <person name="Afrizal A."/>
        </authorList>
    </citation>
    <scope>NUCLEOTIDE SEQUENCE [LARGE SCALE GENOMIC DNA]</scope>
    <source>
        <strain evidence="1 2">CLA-AA-H200</strain>
    </source>
</reference>
<keyword evidence="2" id="KW-1185">Reference proteome</keyword>
<organism evidence="1 2">
    <name type="scientific">Ruminococcus turbiniformis</name>
    <dbReference type="NCBI Taxonomy" id="2881258"/>
    <lineage>
        <taxon>Bacteria</taxon>
        <taxon>Bacillati</taxon>
        <taxon>Bacillota</taxon>
        <taxon>Clostridia</taxon>
        <taxon>Eubacteriales</taxon>
        <taxon>Oscillospiraceae</taxon>
        <taxon>Ruminococcus</taxon>
    </lineage>
</organism>
<sequence length="230" mass="25723">MPQFNYENPKNVDGSGIGTPEDRLFQTVLELLVYEGYRAVTEEALAERGISPALAAAYGSPEELCGAAVQDAAERITIACESAAEDARLYLASKKYTKDFSYMHLERLLYRYIYLCFHPKNRVYVLACAQESQLLPEWKELLTDVMQREFADVLTELILAAGEVKNRQMAAVMACAVCGCVTAFVQQPGFCKKVFREATGEDPNYAVAEDFLNNMLLRMIEANTGINKPF</sequence>
<proteinExistence type="predicted"/>
<accession>A0ABS8FZC1</accession>
<dbReference type="EMBL" id="JAJEQX010000026">
    <property type="protein sequence ID" value="MCC2255395.1"/>
    <property type="molecule type" value="Genomic_DNA"/>
</dbReference>
<gene>
    <name evidence="1" type="ORF">LKD70_13380</name>
</gene>
<dbReference type="Proteomes" id="UP001198151">
    <property type="component" value="Unassembled WGS sequence"/>
</dbReference>
<protein>
    <submittedName>
        <fullName evidence="1">TetR/AcrR family transcriptional regulator</fullName>
    </submittedName>
</protein>
<name>A0ABS8FZC1_9FIRM</name>
<dbReference type="RefSeq" id="WP_227708468.1">
    <property type="nucleotide sequence ID" value="NZ_JAJEQX010000026.1"/>
</dbReference>